<keyword evidence="12" id="KW-0442">Lipid degradation</keyword>
<dbReference type="PANTHER" id="PTHR10151:SF66">
    <property type="entry name" value="GLYCEROPHOSPHOCHOLINE CHOLINEPHOSPHODIESTERASE ENPP6"/>
    <property type="match status" value="1"/>
</dbReference>
<organism evidence="33 34">
    <name type="scientific">Dinothrombium tinctorium</name>
    <dbReference type="NCBI Taxonomy" id="1965070"/>
    <lineage>
        <taxon>Eukaryota</taxon>
        <taxon>Metazoa</taxon>
        <taxon>Ecdysozoa</taxon>
        <taxon>Arthropoda</taxon>
        <taxon>Chelicerata</taxon>
        <taxon>Arachnida</taxon>
        <taxon>Acari</taxon>
        <taxon>Acariformes</taxon>
        <taxon>Trombidiformes</taxon>
        <taxon>Prostigmata</taxon>
        <taxon>Anystina</taxon>
        <taxon>Parasitengona</taxon>
        <taxon>Trombidioidea</taxon>
        <taxon>Trombidiidae</taxon>
        <taxon>Dinothrombium</taxon>
    </lineage>
</organism>
<proteinExistence type="inferred from homology"/>
<evidence type="ECO:0000256" key="21">
    <source>
        <dbReference type="ARBA" id="ARBA00047290"/>
    </source>
</evidence>
<evidence type="ECO:0000256" key="28">
    <source>
        <dbReference type="ARBA" id="ARBA00048234"/>
    </source>
</evidence>
<feature type="region of interest" description="Disordered" evidence="32">
    <location>
        <begin position="38"/>
        <end position="112"/>
    </location>
</feature>
<comment type="catalytic activity">
    <reaction evidence="23">
        <text>glycero-2-phosphocholine + H2O = phosphocholine + glycerol + H(+)</text>
        <dbReference type="Rhea" id="RHEA:61684"/>
        <dbReference type="ChEBI" id="CHEBI:15377"/>
        <dbReference type="ChEBI" id="CHEBI:15378"/>
        <dbReference type="ChEBI" id="CHEBI:17754"/>
        <dbReference type="ChEBI" id="CHEBI:144950"/>
        <dbReference type="ChEBI" id="CHEBI:295975"/>
    </reaction>
    <physiologicalReaction direction="left-to-right" evidence="23">
        <dbReference type="Rhea" id="RHEA:61685"/>
    </physiologicalReaction>
</comment>
<dbReference type="InterPro" id="IPR002591">
    <property type="entry name" value="Phosphodiest/P_Trfase"/>
</dbReference>
<comment type="subcellular location">
    <subcellularLocation>
        <location evidence="2">Cell membrane</location>
        <topology evidence="2">Lipid-anchor</topology>
        <topology evidence="2">GPI-anchor</topology>
    </subcellularLocation>
</comment>
<comment type="catalytic activity">
    <reaction evidence="27">
        <text>1-hexadecanoyl-sn-glycero-3-phosphocholine + H2O = 1-hexadecanoyl-sn-glycerol + phosphocholine + H(+)</text>
        <dbReference type="Rhea" id="RHEA:41119"/>
        <dbReference type="ChEBI" id="CHEBI:15377"/>
        <dbReference type="ChEBI" id="CHEBI:15378"/>
        <dbReference type="ChEBI" id="CHEBI:72998"/>
        <dbReference type="ChEBI" id="CHEBI:75542"/>
        <dbReference type="ChEBI" id="CHEBI:295975"/>
    </reaction>
    <physiologicalReaction direction="left-to-right" evidence="27">
        <dbReference type="Rhea" id="RHEA:41120"/>
    </physiologicalReaction>
</comment>
<evidence type="ECO:0000256" key="31">
    <source>
        <dbReference type="ARBA" id="ARBA00049320"/>
    </source>
</evidence>
<comment type="catalytic activity">
    <reaction evidence="28">
        <text>sphing-4-enine-phosphocholine + H2O = sphing-4-enine + phosphocholine + H(+)</text>
        <dbReference type="Rhea" id="RHEA:41095"/>
        <dbReference type="ChEBI" id="CHEBI:15377"/>
        <dbReference type="ChEBI" id="CHEBI:15378"/>
        <dbReference type="ChEBI" id="CHEBI:57756"/>
        <dbReference type="ChEBI" id="CHEBI:58906"/>
        <dbReference type="ChEBI" id="CHEBI:295975"/>
    </reaction>
    <physiologicalReaction direction="left-to-right" evidence="28">
        <dbReference type="Rhea" id="RHEA:41096"/>
    </physiologicalReaction>
</comment>
<evidence type="ECO:0000256" key="32">
    <source>
        <dbReference type="SAM" id="MobiDB-lite"/>
    </source>
</evidence>
<keyword evidence="10" id="KW-0378">Hydrolase</keyword>
<evidence type="ECO:0000256" key="30">
    <source>
        <dbReference type="ARBA" id="ARBA00049092"/>
    </source>
</evidence>
<comment type="catalytic activity">
    <reaction evidence="30">
        <text>1-(9Z,12Z)-octadecadienoyl-sn-glycero-3-phosphocholine + H2O = 1-(9Z,12Z-octadecadienoyl)-sn-glycerol + phosphocholine + H(+)</text>
        <dbReference type="Rhea" id="RHEA:41115"/>
        <dbReference type="ChEBI" id="CHEBI:15377"/>
        <dbReference type="ChEBI" id="CHEBI:15378"/>
        <dbReference type="ChEBI" id="CHEBI:28733"/>
        <dbReference type="ChEBI" id="CHEBI:75561"/>
        <dbReference type="ChEBI" id="CHEBI:295975"/>
    </reaction>
    <physiologicalReaction direction="left-to-right" evidence="30">
        <dbReference type="Rhea" id="RHEA:41116"/>
    </physiologicalReaction>
</comment>
<evidence type="ECO:0000313" key="33">
    <source>
        <dbReference type="EMBL" id="RWS09659.1"/>
    </source>
</evidence>
<comment type="catalytic activity">
    <reaction evidence="25">
        <text>a 1-acyl-sn-glycero-3-phosphocholine + H2O = a 1-acyl-sn-glycerol + phosphocholine + H(+)</text>
        <dbReference type="Rhea" id="RHEA:44720"/>
        <dbReference type="ChEBI" id="CHEBI:15377"/>
        <dbReference type="ChEBI" id="CHEBI:15378"/>
        <dbReference type="ChEBI" id="CHEBI:58168"/>
        <dbReference type="ChEBI" id="CHEBI:64683"/>
        <dbReference type="ChEBI" id="CHEBI:295975"/>
    </reaction>
    <physiologicalReaction direction="left-to-right" evidence="25">
        <dbReference type="Rhea" id="RHEA:44721"/>
    </physiologicalReaction>
</comment>
<feature type="compositionally biased region" description="Basic and acidic residues" evidence="32">
    <location>
        <begin position="72"/>
        <end position="96"/>
    </location>
</feature>
<keyword evidence="6" id="KW-0597">Phosphoprotein</keyword>
<evidence type="ECO:0000256" key="9">
    <source>
        <dbReference type="ARBA" id="ARBA00022729"/>
    </source>
</evidence>
<evidence type="ECO:0000256" key="11">
    <source>
        <dbReference type="ARBA" id="ARBA00022833"/>
    </source>
</evidence>
<feature type="compositionally biased region" description="Basic and acidic residues" evidence="32">
    <location>
        <begin position="40"/>
        <end position="49"/>
    </location>
</feature>
<keyword evidence="34" id="KW-1185">Reference proteome</keyword>
<evidence type="ECO:0000256" key="20">
    <source>
        <dbReference type="ARBA" id="ARBA00046203"/>
    </source>
</evidence>
<keyword evidence="15" id="KW-1015">Disulfide bond</keyword>
<evidence type="ECO:0000256" key="24">
    <source>
        <dbReference type="ARBA" id="ARBA00047494"/>
    </source>
</evidence>
<evidence type="ECO:0000256" key="16">
    <source>
        <dbReference type="ARBA" id="ARBA00023180"/>
    </source>
</evidence>
<evidence type="ECO:0000256" key="14">
    <source>
        <dbReference type="ARBA" id="ARBA00023136"/>
    </source>
</evidence>
<comment type="catalytic activity">
    <reaction evidence="21">
        <text>1-dodecanoyl-sn-glycero-3-phosphocholine + H2O = 1-dodecanoyl-sn-glycerol + phosphocholine + H(+)</text>
        <dbReference type="Rhea" id="RHEA:41127"/>
        <dbReference type="ChEBI" id="CHEBI:15377"/>
        <dbReference type="ChEBI" id="CHEBI:15378"/>
        <dbReference type="ChEBI" id="CHEBI:74966"/>
        <dbReference type="ChEBI" id="CHEBI:75529"/>
        <dbReference type="ChEBI" id="CHEBI:295975"/>
    </reaction>
    <physiologicalReaction direction="left-to-right" evidence="21">
        <dbReference type="Rhea" id="RHEA:41128"/>
    </physiologicalReaction>
</comment>
<feature type="compositionally biased region" description="Acidic residues" evidence="32">
    <location>
        <begin position="56"/>
        <end position="71"/>
    </location>
</feature>
<keyword evidence="7" id="KW-0336">GPI-anchor</keyword>
<evidence type="ECO:0000256" key="1">
    <source>
        <dbReference type="ARBA" id="ARBA00001947"/>
    </source>
</evidence>
<keyword evidence="14" id="KW-0472">Membrane</keyword>
<evidence type="ECO:0000256" key="17">
    <source>
        <dbReference type="ARBA" id="ARBA00023288"/>
    </source>
</evidence>
<evidence type="ECO:0000256" key="7">
    <source>
        <dbReference type="ARBA" id="ARBA00022622"/>
    </source>
</evidence>
<dbReference type="OrthoDB" id="415411at2759"/>
<evidence type="ECO:0000313" key="34">
    <source>
        <dbReference type="Proteomes" id="UP000285301"/>
    </source>
</evidence>
<comment type="catalytic activity">
    <reaction evidence="22">
        <text>1-(9Z-octadecenoyl)-sn-glycero-3-phosphocholine + H2O = 1-(9Z-octadecenoyl)-sn-glycerol + phosphocholine + H(+)</text>
        <dbReference type="Rhea" id="RHEA:41091"/>
        <dbReference type="ChEBI" id="CHEBI:15377"/>
        <dbReference type="ChEBI" id="CHEBI:15378"/>
        <dbReference type="ChEBI" id="CHEBI:28610"/>
        <dbReference type="ChEBI" id="CHEBI:75757"/>
        <dbReference type="ChEBI" id="CHEBI:295975"/>
    </reaction>
    <physiologicalReaction direction="left-to-right" evidence="22">
        <dbReference type="Rhea" id="RHEA:41092"/>
    </physiologicalReaction>
</comment>
<dbReference type="GO" id="GO:0047390">
    <property type="term" value="F:glycerophosphocholine cholinephosphodiesterase activity"/>
    <property type="evidence" value="ECO:0007669"/>
    <property type="project" value="UniProtKB-EC"/>
</dbReference>
<protein>
    <recommendedName>
        <fullName evidence="4">glycerophosphocholine cholinephosphodiesterase</fullName>
        <ecNumber evidence="4">3.1.4.38</ecNumber>
    </recommendedName>
    <alternativeName>
        <fullName evidence="19">Choline-specific glycerophosphodiester phosphodiesterase</fullName>
    </alternativeName>
    <alternativeName>
        <fullName evidence="18">Ectonucleotide pyrophosphatase/phosphodiesterase family member 6</fullName>
    </alternativeName>
</protein>
<dbReference type="STRING" id="1965070.A0A3S3P7M0"/>
<evidence type="ECO:0000256" key="25">
    <source>
        <dbReference type="ARBA" id="ARBA00047600"/>
    </source>
</evidence>
<feature type="region of interest" description="Disordered" evidence="32">
    <location>
        <begin position="511"/>
        <end position="539"/>
    </location>
</feature>
<evidence type="ECO:0000256" key="4">
    <source>
        <dbReference type="ARBA" id="ARBA00012318"/>
    </source>
</evidence>
<gene>
    <name evidence="33" type="ORF">B4U79_13355</name>
</gene>
<dbReference type="EC" id="3.1.4.38" evidence="4"/>
<comment type="similarity">
    <text evidence="3">Belongs to the nucleotide pyrophosphatase/phosphodiesterase family.</text>
</comment>
<evidence type="ECO:0000256" key="18">
    <source>
        <dbReference type="ARBA" id="ARBA00031167"/>
    </source>
</evidence>
<evidence type="ECO:0000256" key="19">
    <source>
        <dbReference type="ARBA" id="ARBA00032556"/>
    </source>
</evidence>
<evidence type="ECO:0000256" key="8">
    <source>
        <dbReference type="ARBA" id="ARBA00022723"/>
    </source>
</evidence>
<dbReference type="Gene3D" id="3.30.1360.180">
    <property type="match status" value="1"/>
</dbReference>
<evidence type="ECO:0000256" key="13">
    <source>
        <dbReference type="ARBA" id="ARBA00023098"/>
    </source>
</evidence>
<keyword evidence="16" id="KW-0325">Glycoprotein</keyword>
<keyword evidence="11" id="KW-0862">Zinc</keyword>
<evidence type="ECO:0000256" key="23">
    <source>
        <dbReference type="ARBA" id="ARBA00047482"/>
    </source>
</evidence>
<keyword evidence="5" id="KW-1003">Cell membrane</keyword>
<comment type="cofactor">
    <cofactor evidence="1">
        <name>Zn(2+)</name>
        <dbReference type="ChEBI" id="CHEBI:29105"/>
    </cofactor>
</comment>
<dbReference type="SUPFAM" id="SSF53649">
    <property type="entry name" value="Alkaline phosphatase-like"/>
    <property type="match status" value="1"/>
</dbReference>
<sequence length="562" mass="64343">MPYFFGSISIESHSKDSDVGVLEAKTVFQNEHGKIQSFIYEKDDIKETTTRANSDETSEDEDSNPETEEEGDSKSASEEKCKTKGNKSDGTDCRSDEVDEDEEKRVTKPTESIEDSAPIKYEICGTKEVECKKLLIILAAGMRHDYFDREKRLTAFPRIKEQGVVIDQVKPVFPSNTFPNLYSLVTGLYPEDHGVINDYFYDKKHKVAFTPEHYSHANWWKKAEPIWVTAKKRKAVVYWWPGCELEINGRPFKCTPYKDIGDKSDEVVERLKEIVENFKEDKYSLAMMYYDPIDRQGEEAGPNSKQTRRAVRKFDKILQQLLEKIEYEKIADEMNVIVVSDHGMTEKKEIIKLEDHVDENDIEIIAGDGAFVMILPEKGRETKVYEQLRQANVKGLNVYLRKKLKDEFHLKKSRLLLPIILTTDEGYLIETPNIKGTTFPVEEVEEKEGHHGFDPEEEPDMNTFAFAFGPDFKQNYTLESADQIDFYDLFLHLLGMKEDNNLELKKLLASSVSSEESSEEPPTTETEAPEPSEAASTGDNIGSLVKSSFDLIFASLIARYLL</sequence>
<comment type="function">
    <text evidence="20">Choline-specific glycerophosphodiesterase that hydrolyzes glycerophosphocholine (GPC) and lysophosphatidylcholine (LPC) and contributes to supplying choline to the cells. Has a preference for LPC with short (12:0 and 14:0) or polyunsaturated (18:2 and 20:4) fatty acids. In vitro, hydrolyzes only choline-containing lysophospholipids, such as sphingosylphosphorylcholine (SPC), platelet-activating factor (PAF) and lysoPAF, but not other lysophospholipids.</text>
</comment>
<dbReference type="Gene3D" id="3.40.720.10">
    <property type="entry name" value="Alkaline Phosphatase, subunit A"/>
    <property type="match status" value="1"/>
</dbReference>
<keyword evidence="13" id="KW-0443">Lipid metabolism</keyword>
<keyword evidence="17" id="KW-0449">Lipoprotein</keyword>
<name>A0A3S3P7M0_9ACAR</name>
<accession>A0A3S3P7M0</accession>
<feature type="compositionally biased region" description="Low complexity" evidence="32">
    <location>
        <begin position="511"/>
        <end position="537"/>
    </location>
</feature>
<comment type="catalytic activity">
    <reaction evidence="29">
        <text>sn-glycerol 3-phosphocholine + H2O = phosphocholine + glycerol + H(+)</text>
        <dbReference type="Rhea" id="RHEA:19545"/>
        <dbReference type="ChEBI" id="CHEBI:15377"/>
        <dbReference type="ChEBI" id="CHEBI:15378"/>
        <dbReference type="ChEBI" id="CHEBI:16870"/>
        <dbReference type="ChEBI" id="CHEBI:17754"/>
        <dbReference type="ChEBI" id="CHEBI:295975"/>
        <dbReference type="EC" id="3.1.4.38"/>
    </reaction>
    <physiologicalReaction direction="left-to-right" evidence="29">
        <dbReference type="Rhea" id="RHEA:19546"/>
    </physiologicalReaction>
</comment>
<evidence type="ECO:0000256" key="12">
    <source>
        <dbReference type="ARBA" id="ARBA00022963"/>
    </source>
</evidence>
<dbReference type="InterPro" id="IPR017850">
    <property type="entry name" value="Alkaline_phosphatase_core_sf"/>
</dbReference>
<evidence type="ECO:0000256" key="29">
    <source>
        <dbReference type="ARBA" id="ARBA00048703"/>
    </source>
</evidence>
<evidence type="ECO:0000256" key="2">
    <source>
        <dbReference type="ARBA" id="ARBA00004609"/>
    </source>
</evidence>
<evidence type="ECO:0000256" key="27">
    <source>
        <dbReference type="ARBA" id="ARBA00048209"/>
    </source>
</evidence>
<keyword evidence="9" id="KW-0732">Signal</keyword>
<keyword evidence="8" id="KW-0479">Metal-binding</keyword>
<comment type="catalytic activity">
    <reaction evidence="24">
        <text>a 1-O-alkyl-sn-glycero-3-phosphocholine + H2O = a 1-O-alkyl-sn-glycerol + phosphocholine + H(+)</text>
        <dbReference type="Rhea" id="RHEA:36083"/>
        <dbReference type="ChEBI" id="CHEBI:15377"/>
        <dbReference type="ChEBI" id="CHEBI:15378"/>
        <dbReference type="ChEBI" id="CHEBI:15850"/>
        <dbReference type="ChEBI" id="CHEBI:30909"/>
        <dbReference type="ChEBI" id="CHEBI:295975"/>
    </reaction>
    <physiologicalReaction direction="left-to-right" evidence="24">
        <dbReference type="Rhea" id="RHEA:36084"/>
    </physiologicalReaction>
</comment>
<dbReference type="EMBL" id="NCKU01002402">
    <property type="protein sequence ID" value="RWS09659.1"/>
    <property type="molecule type" value="Genomic_DNA"/>
</dbReference>
<comment type="caution">
    <text evidence="33">The sequence shown here is derived from an EMBL/GenBank/DDBJ whole genome shotgun (WGS) entry which is preliminary data.</text>
</comment>
<dbReference type="Pfam" id="PF01663">
    <property type="entry name" value="Phosphodiest"/>
    <property type="match status" value="1"/>
</dbReference>
<evidence type="ECO:0000256" key="26">
    <source>
        <dbReference type="ARBA" id="ARBA00047779"/>
    </source>
</evidence>
<evidence type="ECO:0000256" key="3">
    <source>
        <dbReference type="ARBA" id="ARBA00010594"/>
    </source>
</evidence>
<evidence type="ECO:0000256" key="6">
    <source>
        <dbReference type="ARBA" id="ARBA00022553"/>
    </source>
</evidence>
<dbReference type="GO" id="GO:0046872">
    <property type="term" value="F:metal ion binding"/>
    <property type="evidence" value="ECO:0007669"/>
    <property type="project" value="UniProtKB-KW"/>
</dbReference>
<dbReference type="CDD" id="cd16018">
    <property type="entry name" value="Enpp"/>
    <property type="match status" value="1"/>
</dbReference>
<evidence type="ECO:0000256" key="22">
    <source>
        <dbReference type="ARBA" id="ARBA00047322"/>
    </source>
</evidence>
<evidence type="ECO:0000256" key="15">
    <source>
        <dbReference type="ARBA" id="ARBA00023157"/>
    </source>
</evidence>
<dbReference type="GO" id="GO:0016042">
    <property type="term" value="P:lipid catabolic process"/>
    <property type="evidence" value="ECO:0007669"/>
    <property type="project" value="UniProtKB-KW"/>
</dbReference>
<dbReference type="PANTHER" id="PTHR10151">
    <property type="entry name" value="ECTONUCLEOTIDE PYROPHOSPHATASE/PHOSPHODIESTERASE"/>
    <property type="match status" value="1"/>
</dbReference>
<comment type="catalytic activity">
    <reaction evidence="31">
        <text>1-(5Z,8Z,11Z,14Z-eicosatetraenoyl)-sn-glycero-3-phosphocholine + H2O = 1-(5Z,8Z,11Z,14Z-eicosatetraenoyl)-sn-glycerol + phosphocholine + H(+)</text>
        <dbReference type="Rhea" id="RHEA:41003"/>
        <dbReference type="ChEBI" id="CHEBI:15377"/>
        <dbReference type="ChEBI" id="CHEBI:15378"/>
        <dbReference type="ChEBI" id="CHEBI:34071"/>
        <dbReference type="ChEBI" id="CHEBI:74344"/>
        <dbReference type="ChEBI" id="CHEBI:295975"/>
    </reaction>
    <physiologicalReaction direction="left-to-right" evidence="31">
        <dbReference type="Rhea" id="RHEA:41004"/>
    </physiologicalReaction>
</comment>
<comment type="catalytic activity">
    <reaction evidence="26">
        <text>1-tetradecanoyl-sn-glycero-3-phosphocholine + H2O = 1-tetradecanoyl-sn-glycerol + phosphocholine + H(+)</text>
        <dbReference type="Rhea" id="RHEA:40999"/>
        <dbReference type="ChEBI" id="CHEBI:15377"/>
        <dbReference type="ChEBI" id="CHEBI:15378"/>
        <dbReference type="ChEBI" id="CHEBI:64489"/>
        <dbReference type="ChEBI" id="CHEBI:75536"/>
        <dbReference type="ChEBI" id="CHEBI:295975"/>
    </reaction>
    <physiologicalReaction direction="left-to-right" evidence="26">
        <dbReference type="Rhea" id="RHEA:41000"/>
    </physiologicalReaction>
</comment>
<dbReference type="Proteomes" id="UP000285301">
    <property type="component" value="Unassembled WGS sequence"/>
</dbReference>
<reference evidence="33 34" key="1">
    <citation type="journal article" date="2018" name="Gigascience">
        <title>Genomes of trombidid mites reveal novel predicted allergens and laterally-transferred genes associated with secondary metabolism.</title>
        <authorList>
            <person name="Dong X."/>
            <person name="Chaisiri K."/>
            <person name="Xia D."/>
            <person name="Armstrong S.D."/>
            <person name="Fang Y."/>
            <person name="Donnelly M.J."/>
            <person name="Kadowaki T."/>
            <person name="McGarry J.W."/>
            <person name="Darby A.C."/>
            <person name="Makepeace B.L."/>
        </authorList>
    </citation>
    <scope>NUCLEOTIDE SEQUENCE [LARGE SCALE GENOMIC DNA]</scope>
    <source>
        <strain evidence="33">UoL-WK</strain>
    </source>
</reference>
<dbReference type="GO" id="GO:0005886">
    <property type="term" value="C:plasma membrane"/>
    <property type="evidence" value="ECO:0007669"/>
    <property type="project" value="UniProtKB-SubCell"/>
</dbReference>
<dbReference type="AlphaFoldDB" id="A0A3S3P7M0"/>
<evidence type="ECO:0000256" key="10">
    <source>
        <dbReference type="ARBA" id="ARBA00022801"/>
    </source>
</evidence>
<evidence type="ECO:0000256" key="5">
    <source>
        <dbReference type="ARBA" id="ARBA00022475"/>
    </source>
</evidence>
<dbReference type="GO" id="GO:0098552">
    <property type="term" value="C:side of membrane"/>
    <property type="evidence" value="ECO:0007669"/>
    <property type="project" value="UniProtKB-KW"/>
</dbReference>